<evidence type="ECO:0000256" key="10">
    <source>
        <dbReference type="RuleBase" id="RU363039"/>
    </source>
</evidence>
<dbReference type="Gene3D" id="1.10.10.720">
    <property type="entry name" value="leucyl-tRNA synthetase"/>
    <property type="match status" value="1"/>
</dbReference>
<evidence type="ECO:0000259" key="12">
    <source>
        <dbReference type="Pfam" id="PF08264"/>
    </source>
</evidence>
<comment type="similarity">
    <text evidence="1 10">Belongs to the class-I aminoacyl-tRNA synthetase family.</text>
</comment>
<evidence type="ECO:0000256" key="9">
    <source>
        <dbReference type="ARBA" id="ARBA00047469"/>
    </source>
</evidence>
<keyword evidence="6 10" id="KW-0648">Protein biosynthesis</keyword>
<dbReference type="Gene3D" id="3.90.740.10">
    <property type="entry name" value="Valyl/Leucyl/Isoleucyl-tRNA synthetase, editing domain"/>
    <property type="match status" value="1"/>
</dbReference>
<dbReference type="InterPro" id="IPR054509">
    <property type="entry name" value="LARS1_ULD"/>
</dbReference>
<protein>
    <recommendedName>
        <fullName evidence="2">leucine--tRNA ligase</fullName>
        <ecNumber evidence="2">6.1.1.4</ecNumber>
    </recommendedName>
    <alternativeName>
        <fullName evidence="8">Leucyl-tRNA synthetase</fullName>
    </alternativeName>
</protein>
<evidence type="ECO:0000259" key="15">
    <source>
        <dbReference type="Pfam" id="PF24810"/>
    </source>
</evidence>
<dbReference type="GO" id="GO:0002161">
    <property type="term" value="F:aminoacyl-tRNA deacylase activity"/>
    <property type="evidence" value="ECO:0007669"/>
    <property type="project" value="InterPro"/>
</dbReference>
<accession>A0AAW1IFJ8</accession>
<feature type="domain" description="Leucine--tRNA ligase RagD-binding" evidence="15">
    <location>
        <begin position="942"/>
        <end position="1013"/>
    </location>
</feature>
<dbReference type="InterPro" id="IPR004493">
    <property type="entry name" value="Leu-tRNA-synth_Ia_arc/euk"/>
</dbReference>
<evidence type="ECO:0000256" key="5">
    <source>
        <dbReference type="ARBA" id="ARBA00022840"/>
    </source>
</evidence>
<evidence type="ECO:0000259" key="13">
    <source>
        <dbReference type="Pfam" id="PF09334"/>
    </source>
</evidence>
<dbReference type="EC" id="6.1.1.4" evidence="2"/>
<dbReference type="Pfam" id="PF08264">
    <property type="entry name" value="Anticodon_1"/>
    <property type="match status" value="1"/>
</dbReference>
<feature type="domain" description="Leucine--tRNA ligase ubiquitin-like" evidence="14">
    <location>
        <begin position="1066"/>
        <end position="1176"/>
    </location>
</feature>
<comment type="catalytic activity">
    <reaction evidence="9">
        <text>tRNA(Leu) + L-leucine + ATP = L-leucyl-tRNA(Leu) + AMP + diphosphate</text>
        <dbReference type="Rhea" id="RHEA:11688"/>
        <dbReference type="Rhea" id="RHEA-COMP:9613"/>
        <dbReference type="Rhea" id="RHEA-COMP:9622"/>
        <dbReference type="ChEBI" id="CHEBI:30616"/>
        <dbReference type="ChEBI" id="CHEBI:33019"/>
        <dbReference type="ChEBI" id="CHEBI:57427"/>
        <dbReference type="ChEBI" id="CHEBI:78442"/>
        <dbReference type="ChEBI" id="CHEBI:78494"/>
        <dbReference type="ChEBI" id="CHEBI:456215"/>
        <dbReference type="EC" id="6.1.1.4"/>
    </reaction>
</comment>
<dbReference type="SUPFAM" id="SSF47323">
    <property type="entry name" value="Anticodon-binding domain of a subclass of class I aminoacyl-tRNA synthetases"/>
    <property type="match status" value="1"/>
</dbReference>
<evidence type="ECO:0000256" key="4">
    <source>
        <dbReference type="ARBA" id="ARBA00022741"/>
    </source>
</evidence>
<reference evidence="16 17" key="1">
    <citation type="journal article" date="2024" name="BMC Genomics">
        <title>De novo assembly and annotation of Popillia japonica's genome with initial clues to its potential as an invasive pest.</title>
        <authorList>
            <person name="Cucini C."/>
            <person name="Boschi S."/>
            <person name="Funari R."/>
            <person name="Cardaioli E."/>
            <person name="Iannotti N."/>
            <person name="Marturano G."/>
            <person name="Paoli F."/>
            <person name="Bruttini M."/>
            <person name="Carapelli A."/>
            <person name="Frati F."/>
            <person name="Nardi F."/>
        </authorList>
    </citation>
    <scope>NUCLEOTIDE SEQUENCE [LARGE SCALE GENOMIC DNA]</scope>
    <source>
        <strain evidence="16">DMR45628</strain>
    </source>
</reference>
<dbReference type="GO" id="GO:0004823">
    <property type="term" value="F:leucine-tRNA ligase activity"/>
    <property type="evidence" value="ECO:0007669"/>
    <property type="project" value="UniProtKB-EC"/>
</dbReference>
<dbReference type="SUPFAM" id="SSF50677">
    <property type="entry name" value="ValRS/IleRS/LeuRS editing domain"/>
    <property type="match status" value="1"/>
</dbReference>
<dbReference type="Gene3D" id="3.40.50.620">
    <property type="entry name" value="HUPs"/>
    <property type="match status" value="1"/>
</dbReference>
<dbReference type="PANTHER" id="PTHR45794">
    <property type="entry name" value="LEUCYL-TRNA SYNTHETASE"/>
    <property type="match status" value="1"/>
</dbReference>
<dbReference type="Proteomes" id="UP001458880">
    <property type="component" value="Unassembled WGS sequence"/>
</dbReference>
<dbReference type="Pfam" id="PF24810">
    <property type="entry name" value="RBD_LARS1"/>
    <property type="match status" value="1"/>
</dbReference>
<dbReference type="InterPro" id="IPR009080">
    <property type="entry name" value="tRNAsynth_Ia_anticodon-bd"/>
</dbReference>
<evidence type="ECO:0000256" key="1">
    <source>
        <dbReference type="ARBA" id="ARBA00005594"/>
    </source>
</evidence>
<dbReference type="Pfam" id="PF00133">
    <property type="entry name" value="tRNA-synt_1"/>
    <property type="match status" value="1"/>
</dbReference>
<dbReference type="GO" id="GO:0006429">
    <property type="term" value="P:leucyl-tRNA aminoacylation"/>
    <property type="evidence" value="ECO:0007669"/>
    <property type="project" value="InterPro"/>
</dbReference>
<name>A0AAW1IFJ8_POPJA</name>
<dbReference type="NCBIfam" id="NF008957">
    <property type="entry name" value="PRK12300.1"/>
    <property type="match status" value="1"/>
</dbReference>
<organism evidence="16 17">
    <name type="scientific">Popillia japonica</name>
    <name type="common">Japanese beetle</name>
    <dbReference type="NCBI Taxonomy" id="7064"/>
    <lineage>
        <taxon>Eukaryota</taxon>
        <taxon>Metazoa</taxon>
        <taxon>Ecdysozoa</taxon>
        <taxon>Arthropoda</taxon>
        <taxon>Hexapoda</taxon>
        <taxon>Insecta</taxon>
        <taxon>Pterygota</taxon>
        <taxon>Neoptera</taxon>
        <taxon>Endopterygota</taxon>
        <taxon>Coleoptera</taxon>
        <taxon>Polyphaga</taxon>
        <taxon>Scarabaeiformia</taxon>
        <taxon>Scarabaeidae</taxon>
        <taxon>Rutelinae</taxon>
        <taxon>Popillia</taxon>
    </lineage>
</organism>
<dbReference type="AlphaFoldDB" id="A0AAW1IFJ8"/>
<evidence type="ECO:0000313" key="17">
    <source>
        <dbReference type="Proteomes" id="UP001458880"/>
    </source>
</evidence>
<dbReference type="Pfam" id="PF22947">
    <property type="entry name" value="ULD_3"/>
    <property type="match status" value="1"/>
</dbReference>
<evidence type="ECO:0000256" key="8">
    <source>
        <dbReference type="ARBA" id="ARBA00030520"/>
    </source>
</evidence>
<evidence type="ECO:0000256" key="6">
    <source>
        <dbReference type="ARBA" id="ARBA00022917"/>
    </source>
</evidence>
<dbReference type="InterPro" id="IPR009008">
    <property type="entry name" value="Val/Leu/Ile-tRNA-synth_edit"/>
</dbReference>
<dbReference type="InterPro" id="IPR013155">
    <property type="entry name" value="M/V/L/I-tRNA-synth_anticd-bd"/>
</dbReference>
<dbReference type="Pfam" id="PF09334">
    <property type="entry name" value="tRNA-synt_1g"/>
    <property type="match status" value="1"/>
</dbReference>
<dbReference type="FunFam" id="3.90.740.10:FF:000001">
    <property type="entry name" value="Leucine--tRNA ligase, cytoplasmic"/>
    <property type="match status" value="1"/>
</dbReference>
<dbReference type="Gene3D" id="1.10.730.10">
    <property type="entry name" value="Isoleucyl-tRNA Synthetase, Domain 1"/>
    <property type="match status" value="1"/>
</dbReference>
<dbReference type="EMBL" id="JASPKY010000585">
    <property type="protein sequence ID" value="KAK9688596.1"/>
    <property type="molecule type" value="Genomic_DNA"/>
</dbReference>
<feature type="domain" description="Aminoacyl-tRNA synthetase class Ia" evidence="11">
    <location>
        <begin position="22"/>
        <end position="105"/>
    </location>
</feature>
<dbReference type="PANTHER" id="PTHR45794:SF1">
    <property type="entry name" value="LEUCINE--TRNA LIGASE, CYTOPLASMIC"/>
    <property type="match status" value="1"/>
</dbReference>
<evidence type="ECO:0000259" key="11">
    <source>
        <dbReference type="Pfam" id="PF00133"/>
    </source>
</evidence>
<dbReference type="InterPro" id="IPR002300">
    <property type="entry name" value="aa-tRNA-synth_Ia"/>
</dbReference>
<dbReference type="Gene3D" id="3.30.2320.20">
    <property type="entry name" value="Class I aminoacyl-tRNA synthetases (RS)"/>
    <property type="match status" value="1"/>
</dbReference>
<keyword evidence="3 10" id="KW-0436">Ligase</keyword>
<comment type="caution">
    <text evidence="16">The sequence shown here is derived from an EMBL/GenBank/DDBJ whole genome shotgun (WGS) entry which is preliminary data.</text>
</comment>
<evidence type="ECO:0000256" key="7">
    <source>
        <dbReference type="ARBA" id="ARBA00023146"/>
    </source>
</evidence>
<feature type="domain" description="Methionyl/Leucyl tRNA synthetase" evidence="13">
    <location>
        <begin position="660"/>
        <end position="758"/>
    </location>
</feature>
<feature type="domain" description="Methionyl/Valyl/Leucyl/Isoleucyl-tRNA synthetase anticodon-binding" evidence="12">
    <location>
        <begin position="794"/>
        <end position="911"/>
    </location>
</feature>
<evidence type="ECO:0000313" key="16">
    <source>
        <dbReference type="EMBL" id="KAK9688596.1"/>
    </source>
</evidence>
<proteinExistence type="inferred from homology"/>
<keyword evidence="4 10" id="KW-0547">Nucleotide-binding</keyword>
<dbReference type="InterPro" id="IPR055416">
    <property type="entry name" value="RBD_LARS1"/>
</dbReference>
<evidence type="ECO:0000256" key="2">
    <source>
        <dbReference type="ARBA" id="ARBA00013164"/>
    </source>
</evidence>
<dbReference type="CDD" id="cd07959">
    <property type="entry name" value="Anticodon_Ia_Leu_AEc"/>
    <property type="match status" value="1"/>
</dbReference>
<keyword evidence="5 10" id="KW-0067">ATP-binding</keyword>
<keyword evidence="7 10" id="KW-0030">Aminoacyl-tRNA synthetase</keyword>
<dbReference type="SUPFAM" id="SSF52374">
    <property type="entry name" value="Nucleotidylyl transferase"/>
    <property type="match status" value="1"/>
</dbReference>
<dbReference type="InterPro" id="IPR015413">
    <property type="entry name" value="Methionyl/Leucyl_tRNA_Synth"/>
</dbReference>
<dbReference type="GO" id="GO:0005524">
    <property type="term" value="F:ATP binding"/>
    <property type="evidence" value="ECO:0007669"/>
    <property type="project" value="UniProtKB-KW"/>
</dbReference>
<dbReference type="NCBIfam" id="TIGR00395">
    <property type="entry name" value="leuS_arch"/>
    <property type="match status" value="1"/>
</dbReference>
<gene>
    <name evidence="16" type="ORF">QE152_g35191</name>
</gene>
<evidence type="ECO:0000256" key="3">
    <source>
        <dbReference type="ARBA" id="ARBA00022598"/>
    </source>
</evidence>
<sequence>MAAVERKGTFKVQYLQQIEKEVQDKWQNEEIYKIDAPIEPKKSPNEKFMCTVPYPYMNGRLHLGHAFSISKCEFAVRYQRMKGKHALFPFGFHCTGMPIKACADKLKREMELYGNPPVFPADDGEIEEVKDDVIMKDKSKGKKSKAAAKAGSAKYQWQIMKSLGINDSEIPTFADADFWLDYFPPLAVQDLTNFGAHIDWRRKFITTDANPFYDSFVRWQFIRLKERNKVKFGKRYSIYSPLDGQPCVDHDRATGEGVGTQEYVLIKMKVVAPYPEKLNQFSSKSVFLVAATLRPETMYGQTNCWIRPDMKYIAFLTKSNEIFVCTARAARNMSYQNFTAEEGKVPVLVNLTGEDLLGCCLKAPMTTYEKIYTLPMLTIKDDKGTGVVTSVPSDSPDDYAALVDLKKKTAFREKYGIKDEMVLPYDPVPIIDIPDFGTLGAVTIYERLKIQSQNDKEKLLEAKEILYLKGFYDGVMVIGEFKGKKVQDIKKSIQKLLVDKNEAVIYHEPEKTVMSRSGDECVVALCDQWYLDYGEKNWKTQAREVLQGVNCYNDEVRRNLEGCLDWLQEHACSRTYGLGTKLPWDSNWLIESLSDSTIYNAYYTISHFLQGNSFRADKPNILGIKAEQLVPEVWDYIFFNGKPFPAKSGIKKDALDQMRREFQYWYPVDVRASGKDLIQNHLTYYLYNHCAMWPDDKTYWPKGIRANGHLLLNSAKMSKSDGNFLTLYEAIEKFSADGTRLCLADSGDSIEDANFVEKVADAGILRLYTFIEWVKEILSTKDSLRSGLPDTFNDKVFKSEIYLKIKEADEAYNKMLFKDALRTGFFELQAARDKYINLSVLDGINKDLILYYIEVQALLLTPICPHICEHIWSMLGKKTSIVESKWPTVGAIDQVLIKSSEYLMEAAHSFRVYLKTYLTPPKSTKANQTIAPEKPNRVTIWVAKNYPPWQSCILTTMQQLYEKDGKLPDNKIILTELSAKEELKKYMKRVMPFVQMVREKSENIGAKAFAVSLEFNEADVLRNNSVYLANTLDLEEVVVRTTDEENVNEKIKECCPGQPHIIFDTIPGVDLLFTNPTPHSGLFQQIVKICDGDSYENVLKKLARTSRNIKDTKTIQLWRYKDLLGERKIPIYDQPLKDKVQVESDSIFKIDLNSSKVSVVCNNKVFDLGRSITYLVGS</sequence>
<keyword evidence="17" id="KW-1185">Reference proteome</keyword>
<dbReference type="InterPro" id="IPR014729">
    <property type="entry name" value="Rossmann-like_a/b/a_fold"/>
</dbReference>
<dbReference type="FunFam" id="3.40.50.620:FF:000326">
    <property type="entry name" value="Leucine--tRNA ligase, cytoplasmic"/>
    <property type="match status" value="1"/>
</dbReference>
<evidence type="ECO:0000259" key="14">
    <source>
        <dbReference type="Pfam" id="PF22947"/>
    </source>
</evidence>
<dbReference type="FunFam" id="1.10.730.10:FF:000020">
    <property type="entry name" value="Leucine--tRNA ligase cytoplasmic"/>
    <property type="match status" value="1"/>
</dbReference>